<feature type="compositionally biased region" description="Acidic residues" evidence="1">
    <location>
        <begin position="542"/>
        <end position="553"/>
    </location>
</feature>
<dbReference type="PANTHER" id="PTHR16220:SF0">
    <property type="entry name" value="WD REPEAT-CONTAINING PROTEIN WRAP73"/>
    <property type="match status" value="1"/>
</dbReference>
<dbReference type="Proteomes" id="UP001303373">
    <property type="component" value="Chromosome 10"/>
</dbReference>
<gene>
    <name evidence="2" type="ORF">R9X50_00617400</name>
</gene>
<accession>A0AAQ3M7H0</accession>
<dbReference type="GO" id="GO:1990810">
    <property type="term" value="P:microtubule anchoring at mitotic spindle pole body"/>
    <property type="evidence" value="ECO:0007669"/>
    <property type="project" value="TreeGrafter"/>
</dbReference>
<feature type="region of interest" description="Disordered" evidence="1">
    <location>
        <begin position="456"/>
        <end position="483"/>
    </location>
</feature>
<dbReference type="SUPFAM" id="SSF82171">
    <property type="entry name" value="DPP6 N-terminal domain-like"/>
    <property type="match status" value="1"/>
</dbReference>
<dbReference type="InterPro" id="IPR015943">
    <property type="entry name" value="WD40/YVTN_repeat-like_dom_sf"/>
</dbReference>
<keyword evidence="3" id="KW-1185">Reference proteome</keyword>
<dbReference type="InterPro" id="IPR052778">
    <property type="entry name" value="Centrosome-WD_assoc"/>
</dbReference>
<protein>
    <submittedName>
        <fullName evidence="2">Uncharacterized protein</fullName>
    </submittedName>
</protein>
<dbReference type="Gene3D" id="2.130.10.10">
    <property type="entry name" value="YVTN repeat-like/Quinoprotein amine dehydrogenase"/>
    <property type="match status" value="2"/>
</dbReference>
<dbReference type="EMBL" id="CP138589">
    <property type="protein sequence ID" value="WPH03297.1"/>
    <property type="molecule type" value="Genomic_DNA"/>
</dbReference>
<dbReference type="GO" id="GO:0005815">
    <property type="term" value="C:microtubule organizing center"/>
    <property type="evidence" value="ECO:0007669"/>
    <property type="project" value="TreeGrafter"/>
</dbReference>
<dbReference type="AlphaFoldDB" id="A0AAQ3M7H0"/>
<dbReference type="GO" id="GO:1990811">
    <property type="term" value="C:MWP complex"/>
    <property type="evidence" value="ECO:0007669"/>
    <property type="project" value="TreeGrafter"/>
</dbReference>
<organism evidence="2 3">
    <name type="scientific">Acrodontium crateriforme</name>
    <dbReference type="NCBI Taxonomy" id="150365"/>
    <lineage>
        <taxon>Eukaryota</taxon>
        <taxon>Fungi</taxon>
        <taxon>Dikarya</taxon>
        <taxon>Ascomycota</taxon>
        <taxon>Pezizomycotina</taxon>
        <taxon>Dothideomycetes</taxon>
        <taxon>Dothideomycetidae</taxon>
        <taxon>Mycosphaerellales</taxon>
        <taxon>Teratosphaeriaceae</taxon>
        <taxon>Acrodontium</taxon>
    </lineage>
</organism>
<feature type="compositionally biased region" description="Polar residues" evidence="1">
    <location>
        <begin position="456"/>
        <end position="465"/>
    </location>
</feature>
<evidence type="ECO:0000313" key="2">
    <source>
        <dbReference type="EMBL" id="WPH03297.1"/>
    </source>
</evidence>
<dbReference type="PANTHER" id="PTHR16220">
    <property type="entry name" value="WD REPEAT PROTEIN 8-RELATED"/>
    <property type="match status" value="1"/>
</dbReference>
<reference evidence="2 3" key="1">
    <citation type="submission" date="2023-11" db="EMBL/GenBank/DDBJ databases">
        <title>An acidophilic fungus is an integral part of prey digestion in a carnivorous sundew plant.</title>
        <authorList>
            <person name="Tsai I.J."/>
        </authorList>
    </citation>
    <scope>NUCLEOTIDE SEQUENCE [LARGE SCALE GENOMIC DNA]</scope>
    <source>
        <strain evidence="2">169a</strain>
    </source>
</reference>
<evidence type="ECO:0000313" key="3">
    <source>
        <dbReference type="Proteomes" id="UP001303373"/>
    </source>
</evidence>
<name>A0AAQ3M7H0_9PEZI</name>
<feature type="compositionally biased region" description="Acidic residues" evidence="1">
    <location>
        <begin position="516"/>
        <end position="526"/>
    </location>
</feature>
<feature type="region of interest" description="Disordered" evidence="1">
    <location>
        <begin position="516"/>
        <end position="553"/>
    </location>
</feature>
<proteinExistence type="predicted"/>
<evidence type="ECO:0000256" key="1">
    <source>
        <dbReference type="SAM" id="MobiDB-lite"/>
    </source>
</evidence>
<sequence length="553" mass="60656">MERSEQVDGHHTAVSPAGRFIACIANNNSNNNSNNNKLRISYAHAPARSTDFTIRLPGKDVSSIRWSRNDNYIALCSPKQIEVINLDDPAHRIRLDNGTAGLGKFQCADFVGSSHLLTLWEFGRAKIWDLTTAKGTDLGDLKTIADGRPWQIRPVGASIRPVALLSRQAADDHLTVLFPTSENPLQSAKIATTDAQALSWSPDGRWIAVIDTPTAATSIHFFTPDGPFRTYPSNPSVDHFGLGIKSLAWSGDSRLIALSKFDGKVVLLNTRTFTPLAVIEHTTTIDQSSLPADQQAIIWQETVSASHDRSYISSPQPASPPLSKARASVEPSELGVAEATFNNNGSFLATRDERMLSTIWIWSMATWSAHTIITQHTNVRKMHWHPHHPDIIMFDCGEGLAYLFDASNIITPPIPIKTTVPGSPSLAWLPSTPGRKSAILAATRSAFKILYPDGPDQSSLGTSISKPKPARSRPESPVFDEGASDDSLLALLSGRKPMPEKTQPSYTERMDLETELADAKDDESERLDDTFQGKRKLHSEADEIDPLDDSQIF</sequence>